<dbReference type="GO" id="GO:0003735">
    <property type="term" value="F:structural constituent of ribosome"/>
    <property type="evidence" value="ECO:0007669"/>
    <property type="project" value="InterPro"/>
</dbReference>
<evidence type="ECO:0000256" key="2">
    <source>
        <dbReference type="ARBA" id="ARBA00039784"/>
    </source>
</evidence>
<dbReference type="InterPro" id="IPR056366">
    <property type="entry name" value="Ribosomal_eL24"/>
</dbReference>
<comment type="similarity">
    <text evidence="1">Belongs to the eukaryotic ribosomal protein eL24 family.</text>
</comment>
<keyword evidence="4" id="KW-1185">Reference proteome</keyword>
<dbReference type="Pfam" id="PF01246">
    <property type="entry name" value="Ribosomal_L24e"/>
    <property type="match status" value="1"/>
</dbReference>
<dbReference type="WBParaSite" id="scaffold3579_cov254.g6815">
    <property type="protein sequence ID" value="scaffold3579_cov254.g6815"/>
    <property type="gene ID" value="scaffold3579_cov254.g6815"/>
</dbReference>
<organism evidence="4 5">
    <name type="scientific">Meloidogyne javanica</name>
    <name type="common">Root-knot nematode worm</name>
    <dbReference type="NCBI Taxonomy" id="6303"/>
    <lineage>
        <taxon>Eukaryota</taxon>
        <taxon>Metazoa</taxon>
        <taxon>Ecdysozoa</taxon>
        <taxon>Nematoda</taxon>
        <taxon>Chromadorea</taxon>
        <taxon>Rhabditida</taxon>
        <taxon>Tylenchina</taxon>
        <taxon>Tylenchomorpha</taxon>
        <taxon>Tylenchoidea</taxon>
        <taxon>Meloidogynidae</taxon>
        <taxon>Meloidogyninae</taxon>
        <taxon>Meloidogyne</taxon>
        <taxon>Meloidogyne incognita group</taxon>
    </lineage>
</organism>
<dbReference type="Gene3D" id="2.30.170.20">
    <property type="entry name" value="Ribosomal protein L24e"/>
    <property type="match status" value="1"/>
</dbReference>
<name>A0A915MD57_MELJA</name>
<feature type="domain" description="Large ribosomal subunit protein eL24-related N-terminal" evidence="3">
    <location>
        <begin position="1"/>
        <end position="38"/>
    </location>
</feature>
<dbReference type="InterPro" id="IPR038630">
    <property type="entry name" value="L24e/L24_sf"/>
</dbReference>
<dbReference type="GO" id="GO:0005730">
    <property type="term" value="C:nucleolus"/>
    <property type="evidence" value="ECO:0007669"/>
    <property type="project" value="TreeGrafter"/>
</dbReference>
<dbReference type="Proteomes" id="UP000887561">
    <property type="component" value="Unplaced"/>
</dbReference>
<dbReference type="SUPFAM" id="SSF57716">
    <property type="entry name" value="Glucocorticoid receptor-like (DNA-binding domain)"/>
    <property type="match status" value="1"/>
</dbReference>
<reference evidence="5" key="1">
    <citation type="submission" date="2022-11" db="UniProtKB">
        <authorList>
            <consortium name="WormBaseParasite"/>
        </authorList>
    </citation>
    <scope>IDENTIFICATION</scope>
</reference>
<evidence type="ECO:0000256" key="1">
    <source>
        <dbReference type="ARBA" id="ARBA00005647"/>
    </source>
</evidence>
<dbReference type="AlphaFoldDB" id="A0A915MD57"/>
<dbReference type="GO" id="GO:0042273">
    <property type="term" value="P:ribosomal large subunit biogenesis"/>
    <property type="evidence" value="ECO:0007669"/>
    <property type="project" value="TreeGrafter"/>
</dbReference>
<accession>A0A915MD57</accession>
<evidence type="ECO:0000313" key="4">
    <source>
        <dbReference type="Proteomes" id="UP000887561"/>
    </source>
</evidence>
<proteinExistence type="inferred from homology"/>
<evidence type="ECO:0000259" key="3">
    <source>
        <dbReference type="Pfam" id="PF01246"/>
    </source>
</evidence>
<evidence type="ECO:0000313" key="5">
    <source>
        <dbReference type="WBParaSite" id="scaffold3579_cov254.g6815"/>
    </source>
</evidence>
<dbReference type="PANTHER" id="PTHR10792:SF8">
    <property type="entry name" value="RIBOSOME BIOGENESIS PROTEIN RLP24-RELATED"/>
    <property type="match status" value="1"/>
</dbReference>
<sequence>VFKFCRSKCNKLFKKKKNPRKLKWTKASRRLRGKELVNDSVQALEQKRNEPVKYDRNLWNEAVEAMKQIHEIRHRRYGQLIKNKLKPGQLRQKQAMIKKAKTRMHLIRSPFANDVKGEDEQMDMEYKEESDIEQGDNIFRKMLTKLDIPCIRIRQMKNHSQNQPFKLLEKV</sequence>
<dbReference type="PANTHER" id="PTHR10792">
    <property type="entry name" value="60S RIBOSOMAL PROTEIN L24"/>
    <property type="match status" value="1"/>
</dbReference>
<dbReference type="InterPro" id="IPR000988">
    <property type="entry name" value="Ribosomal_eL24-rel_N"/>
</dbReference>
<protein>
    <recommendedName>
        <fullName evidence="2">Probable ribosome biogenesis protein RLP24</fullName>
    </recommendedName>
</protein>